<protein>
    <recommendedName>
        <fullName evidence="16">Gnk2-homologous domain-containing protein</fullName>
    </recommendedName>
</protein>
<sequence>MAKSLHFLFTLIATTSLSFFSHFTFSDSSADAFVYGGCSQIKCTPNSPYESNLNSLLTSLINSATYSSYNKFSIMSSTKQDILYGLYQCRGDLSMPDCAMCVAKAVSSIGQLCSQNCGGALQLQGCFIKYDNTSFFGVEDKTCVLKKCGPSNGLDGDSMGRVLISLNGAGGLYRVGGSSDVHGVAQCIGDLSMGQCQDCLSEAIGRLKSECSGAAYGDMFLGKCYARFVTSGAHFDTKSTHASSHFENEKTFALIIGLLAGVALLIIFLTFIRRIFGRNGKNSHF</sequence>
<evidence type="ECO:0000259" key="16">
    <source>
        <dbReference type="PROSITE" id="PS51473"/>
    </source>
</evidence>
<keyword evidence="2" id="KW-0813">Transport</keyword>
<keyword evidence="9 14" id="KW-1133">Transmembrane helix</keyword>
<gene>
    <name evidence="17" type="ORF">RND71_026133</name>
</gene>
<evidence type="ECO:0000256" key="11">
    <source>
        <dbReference type="ARBA" id="ARBA00023157"/>
    </source>
</evidence>
<dbReference type="CDD" id="cd23509">
    <property type="entry name" value="Gnk2-like"/>
    <property type="match status" value="2"/>
</dbReference>
<evidence type="ECO:0000313" key="17">
    <source>
        <dbReference type="EMBL" id="KAK4353939.1"/>
    </source>
</evidence>
<keyword evidence="7" id="KW-0677">Repeat</keyword>
<feature type="chain" id="PRO_5042115674" description="Gnk2-homologous domain-containing protein" evidence="15">
    <location>
        <begin position="27"/>
        <end position="285"/>
    </location>
</feature>
<evidence type="ECO:0000256" key="14">
    <source>
        <dbReference type="SAM" id="Phobius"/>
    </source>
</evidence>
<evidence type="ECO:0000256" key="12">
    <source>
        <dbReference type="ARBA" id="ARBA00024184"/>
    </source>
</evidence>
<name>A0AAE1RK88_9SOLA</name>
<comment type="similarity">
    <text evidence="13">Belongs to the cysteine-rich repeat secretory protein family. Plasmodesmata-located proteins (PDLD) subfamily.</text>
</comment>
<feature type="transmembrane region" description="Helical" evidence="14">
    <location>
        <begin position="252"/>
        <end position="272"/>
    </location>
</feature>
<comment type="caution">
    <text evidence="17">The sequence shown here is derived from an EMBL/GenBank/DDBJ whole genome shotgun (WGS) entry which is preliminary data.</text>
</comment>
<dbReference type="GO" id="GO:0009506">
    <property type="term" value="C:plasmodesma"/>
    <property type="evidence" value="ECO:0007669"/>
    <property type="project" value="UniProtKB-SubCell"/>
</dbReference>
<dbReference type="GO" id="GO:0005886">
    <property type="term" value="C:plasma membrane"/>
    <property type="evidence" value="ECO:0007669"/>
    <property type="project" value="UniProtKB-SubCell"/>
</dbReference>
<evidence type="ECO:0000256" key="5">
    <source>
        <dbReference type="ARBA" id="ARBA00022692"/>
    </source>
</evidence>
<organism evidence="17 18">
    <name type="scientific">Anisodus tanguticus</name>
    <dbReference type="NCBI Taxonomy" id="243964"/>
    <lineage>
        <taxon>Eukaryota</taxon>
        <taxon>Viridiplantae</taxon>
        <taxon>Streptophyta</taxon>
        <taxon>Embryophyta</taxon>
        <taxon>Tracheophyta</taxon>
        <taxon>Spermatophyta</taxon>
        <taxon>Magnoliopsida</taxon>
        <taxon>eudicotyledons</taxon>
        <taxon>Gunneridae</taxon>
        <taxon>Pentapetalae</taxon>
        <taxon>asterids</taxon>
        <taxon>lamiids</taxon>
        <taxon>Solanales</taxon>
        <taxon>Solanaceae</taxon>
        <taxon>Solanoideae</taxon>
        <taxon>Hyoscyameae</taxon>
        <taxon>Anisodus</taxon>
    </lineage>
</organism>
<dbReference type="InterPro" id="IPR051378">
    <property type="entry name" value="Cell2Cell_Antifungal"/>
</dbReference>
<evidence type="ECO:0000256" key="13">
    <source>
        <dbReference type="ARBA" id="ARBA00038393"/>
    </source>
</evidence>
<feature type="domain" description="Gnk2-homologous" evidence="16">
    <location>
        <begin position="136"/>
        <end position="233"/>
    </location>
</feature>
<evidence type="ECO:0000256" key="3">
    <source>
        <dbReference type="ARBA" id="ARBA00022475"/>
    </source>
</evidence>
<evidence type="ECO:0000313" key="18">
    <source>
        <dbReference type="Proteomes" id="UP001291623"/>
    </source>
</evidence>
<comment type="subcellular location">
    <subcellularLocation>
        <location evidence="12">Cell junction</location>
        <location evidence="12">Plasmodesma</location>
    </subcellularLocation>
    <subcellularLocation>
        <location evidence="1">Cell membrane</location>
        <topology evidence="1">Single-pass type I membrane protein</topology>
    </subcellularLocation>
</comment>
<dbReference type="InterPro" id="IPR002902">
    <property type="entry name" value="GNK2"/>
</dbReference>
<dbReference type="AlphaFoldDB" id="A0AAE1RK88"/>
<keyword evidence="6 15" id="KW-0732">Signal</keyword>
<dbReference type="FunFam" id="3.30.430.20:FF:000001">
    <property type="entry name" value="cysteine-rich repeat secretory protein 3"/>
    <property type="match status" value="1"/>
</dbReference>
<evidence type="ECO:0000256" key="4">
    <source>
        <dbReference type="ARBA" id="ARBA00022581"/>
    </source>
</evidence>
<evidence type="ECO:0000256" key="6">
    <source>
        <dbReference type="ARBA" id="ARBA00022729"/>
    </source>
</evidence>
<feature type="signal peptide" evidence="15">
    <location>
        <begin position="1"/>
        <end position="26"/>
    </location>
</feature>
<evidence type="ECO:0000256" key="7">
    <source>
        <dbReference type="ARBA" id="ARBA00022737"/>
    </source>
</evidence>
<dbReference type="PANTHER" id="PTHR32080:SF3">
    <property type="entry name" value="PLASMODESMATA-LOCATED PROTEIN 7"/>
    <property type="match status" value="1"/>
</dbReference>
<proteinExistence type="inferred from homology"/>
<evidence type="ECO:0000256" key="15">
    <source>
        <dbReference type="SAM" id="SignalP"/>
    </source>
</evidence>
<dbReference type="EMBL" id="JAVYJV010000014">
    <property type="protein sequence ID" value="KAK4353939.1"/>
    <property type="molecule type" value="Genomic_DNA"/>
</dbReference>
<keyword evidence="10 14" id="KW-0472">Membrane</keyword>
<evidence type="ECO:0000256" key="8">
    <source>
        <dbReference type="ARBA" id="ARBA00022949"/>
    </source>
</evidence>
<evidence type="ECO:0000256" key="1">
    <source>
        <dbReference type="ARBA" id="ARBA00004251"/>
    </source>
</evidence>
<feature type="domain" description="Gnk2-homologous" evidence="16">
    <location>
        <begin position="31"/>
        <end position="135"/>
    </location>
</feature>
<keyword evidence="5 14" id="KW-0812">Transmembrane</keyword>
<reference evidence="17" key="1">
    <citation type="submission" date="2023-12" db="EMBL/GenBank/DDBJ databases">
        <title>Genome assembly of Anisodus tanguticus.</title>
        <authorList>
            <person name="Wang Y.-J."/>
        </authorList>
    </citation>
    <scope>NUCLEOTIDE SEQUENCE</scope>
    <source>
        <strain evidence="17">KB-2021</strain>
        <tissue evidence="17">Leaf</tissue>
    </source>
</reference>
<dbReference type="PROSITE" id="PS51473">
    <property type="entry name" value="GNK2"/>
    <property type="match status" value="2"/>
</dbReference>
<keyword evidence="4" id="KW-0945">Host-virus interaction</keyword>
<dbReference type="Gene3D" id="3.30.430.20">
    <property type="entry name" value="Gnk2 domain, C-X8-C-X2-C motif"/>
    <property type="match status" value="2"/>
</dbReference>
<keyword evidence="3" id="KW-1003">Cell membrane</keyword>
<dbReference type="PANTHER" id="PTHR32080">
    <property type="entry name" value="ANTIFUNGAL PROTEIN GINKBILOBIN-2-LIKE"/>
    <property type="match status" value="1"/>
</dbReference>
<keyword evidence="11" id="KW-1015">Disulfide bond</keyword>
<keyword evidence="18" id="KW-1185">Reference proteome</keyword>
<evidence type="ECO:0000256" key="2">
    <source>
        <dbReference type="ARBA" id="ARBA00022448"/>
    </source>
</evidence>
<accession>A0AAE1RK88</accession>
<dbReference type="InterPro" id="IPR038408">
    <property type="entry name" value="GNK2_sf"/>
</dbReference>
<keyword evidence="8" id="KW-0965">Cell junction</keyword>
<dbReference type="Pfam" id="PF01657">
    <property type="entry name" value="Stress-antifung"/>
    <property type="match status" value="2"/>
</dbReference>
<dbReference type="Proteomes" id="UP001291623">
    <property type="component" value="Unassembled WGS sequence"/>
</dbReference>
<evidence type="ECO:0000256" key="9">
    <source>
        <dbReference type="ARBA" id="ARBA00022989"/>
    </source>
</evidence>
<evidence type="ECO:0000256" key="10">
    <source>
        <dbReference type="ARBA" id="ARBA00023136"/>
    </source>
</evidence>